<dbReference type="OrthoDB" id="194358at2759"/>
<dbReference type="GeneID" id="115482266"/>
<protein>
    <submittedName>
        <fullName evidence="7">POU domain class 2-associating factor 1 isoform X1</fullName>
    </submittedName>
</protein>
<organism evidence="6 7">
    <name type="scientific">Microcaecilia unicolor</name>
    <dbReference type="NCBI Taxonomy" id="1415580"/>
    <lineage>
        <taxon>Eukaryota</taxon>
        <taxon>Metazoa</taxon>
        <taxon>Chordata</taxon>
        <taxon>Craniata</taxon>
        <taxon>Vertebrata</taxon>
        <taxon>Euteleostomi</taxon>
        <taxon>Amphibia</taxon>
        <taxon>Gymnophiona</taxon>
        <taxon>Siphonopidae</taxon>
        <taxon>Microcaecilia</taxon>
    </lineage>
</organism>
<name>A0A6P7ZWN5_9AMPH</name>
<feature type="domain" description="OCA" evidence="5">
    <location>
        <begin position="15"/>
        <end position="37"/>
    </location>
</feature>
<evidence type="ECO:0000256" key="1">
    <source>
        <dbReference type="ARBA" id="ARBA00023015"/>
    </source>
</evidence>
<sequence>MHWQRTATSDQQQQPRPYQGVRVKEPVKELLKRKRGSINNTNATPAATVILPHQTLSTYSTIDQSCIDMDISTPSLPISDDGALYAGWISQPSPTALQPLSQWATCPEYVPHEAVTCPYTGDMYVQPVCPSYAVVGPSSVLTYTSQPLLTNFTQPRSSSVGPMPPLELTDQQAPLTYFPWAQPISTLPTATLQYPTPTNTLAGPQFVPLPISIPEPVPHDLEEARRVISCTPIEKLLQEDEDNDTYVLNNTLSIEGF</sequence>
<dbReference type="InParanoid" id="A0A6P7ZWN5"/>
<dbReference type="CTD" id="5450"/>
<dbReference type="GO" id="GO:0070974">
    <property type="term" value="F:POU domain binding"/>
    <property type="evidence" value="ECO:0007669"/>
    <property type="project" value="InterPro"/>
</dbReference>
<dbReference type="InterPro" id="IPR047571">
    <property type="entry name" value="OCA"/>
</dbReference>
<gene>
    <name evidence="7" type="primary">POU2AF1</name>
</gene>
<evidence type="ECO:0000256" key="3">
    <source>
        <dbReference type="ARBA" id="ARBA00023163"/>
    </source>
</evidence>
<dbReference type="GO" id="GO:0090575">
    <property type="term" value="C:RNA polymerase II transcription regulator complex"/>
    <property type="evidence" value="ECO:0007669"/>
    <property type="project" value="TreeGrafter"/>
</dbReference>
<dbReference type="RefSeq" id="XP_030077785.1">
    <property type="nucleotide sequence ID" value="XM_030221925.1"/>
</dbReference>
<dbReference type="Pfam" id="PF09310">
    <property type="entry name" value="PD-C2-AF1"/>
    <property type="match status" value="1"/>
</dbReference>
<dbReference type="GO" id="GO:0003677">
    <property type="term" value="F:DNA binding"/>
    <property type="evidence" value="ECO:0007669"/>
    <property type="project" value="InterPro"/>
</dbReference>
<dbReference type="PROSITE" id="PS52003">
    <property type="entry name" value="OCA"/>
    <property type="match status" value="1"/>
</dbReference>
<accession>A0A6P7ZWN5</accession>
<dbReference type="GO" id="GO:0045944">
    <property type="term" value="P:positive regulation of transcription by RNA polymerase II"/>
    <property type="evidence" value="ECO:0007669"/>
    <property type="project" value="TreeGrafter"/>
</dbReference>
<evidence type="ECO:0000259" key="5">
    <source>
        <dbReference type="PROSITE" id="PS52003"/>
    </source>
</evidence>
<dbReference type="Proteomes" id="UP000515156">
    <property type="component" value="Chromosome 12"/>
</dbReference>
<proteinExistence type="predicted"/>
<dbReference type="PANTHER" id="PTHR15363">
    <property type="entry name" value="POU DOMAIN CLASS 2-ASSOCIATING FACTOR 1"/>
    <property type="match status" value="1"/>
</dbReference>
<dbReference type="PANTHER" id="PTHR15363:SF3">
    <property type="entry name" value="POU DOMAIN CLASS 2-ASSOCIATING FACTOR 1"/>
    <property type="match status" value="1"/>
</dbReference>
<dbReference type="InterPro" id="IPR015389">
    <property type="entry name" value="PD-C2-AF1"/>
</dbReference>
<dbReference type="GO" id="GO:0003713">
    <property type="term" value="F:transcription coactivator activity"/>
    <property type="evidence" value="ECO:0007669"/>
    <property type="project" value="TreeGrafter"/>
</dbReference>
<dbReference type="KEGG" id="muo:115482266"/>
<dbReference type="FunCoup" id="A0A6P7ZWN5">
    <property type="interactions" value="225"/>
</dbReference>
<feature type="compositionally biased region" description="Polar residues" evidence="4">
    <location>
        <begin position="1"/>
        <end position="16"/>
    </location>
</feature>
<keyword evidence="2" id="KW-0010">Activator</keyword>
<dbReference type="AlphaFoldDB" id="A0A6P7ZWN5"/>
<evidence type="ECO:0000313" key="7">
    <source>
        <dbReference type="RefSeq" id="XP_030077785.1"/>
    </source>
</evidence>
<keyword evidence="3" id="KW-0804">Transcription</keyword>
<keyword evidence="6" id="KW-1185">Reference proteome</keyword>
<reference evidence="7" key="1">
    <citation type="submission" date="2025-08" db="UniProtKB">
        <authorList>
            <consortium name="RefSeq"/>
        </authorList>
    </citation>
    <scope>IDENTIFICATION</scope>
</reference>
<evidence type="ECO:0000256" key="4">
    <source>
        <dbReference type="SAM" id="MobiDB-lite"/>
    </source>
</evidence>
<evidence type="ECO:0000256" key="2">
    <source>
        <dbReference type="ARBA" id="ARBA00023159"/>
    </source>
</evidence>
<keyword evidence="1" id="KW-0805">Transcription regulation</keyword>
<feature type="region of interest" description="Disordered" evidence="4">
    <location>
        <begin position="1"/>
        <end position="25"/>
    </location>
</feature>
<evidence type="ECO:0000313" key="6">
    <source>
        <dbReference type="Proteomes" id="UP000515156"/>
    </source>
</evidence>